<gene>
    <name evidence="3" type="ORF">HUK68_15415</name>
</gene>
<dbReference type="SUPFAM" id="SSF52540">
    <property type="entry name" value="P-loop containing nucleoside triphosphate hydrolases"/>
    <property type="match status" value="1"/>
</dbReference>
<dbReference type="InterPro" id="IPR027417">
    <property type="entry name" value="P-loop_NTPase"/>
</dbReference>
<dbReference type="RefSeq" id="WP_175504979.1">
    <property type="nucleotide sequence ID" value="NZ_CP054840.1"/>
</dbReference>
<dbReference type="EMBL" id="CP054840">
    <property type="protein sequence ID" value="QKV54179.1"/>
    <property type="molecule type" value="Genomic_DNA"/>
</dbReference>
<evidence type="ECO:0000256" key="1">
    <source>
        <dbReference type="SAM" id="Coils"/>
    </source>
</evidence>
<dbReference type="PANTHER" id="PTHR43681:SF1">
    <property type="entry name" value="SARCALUMENIN"/>
    <property type="match status" value="1"/>
</dbReference>
<dbReference type="InterPro" id="IPR045063">
    <property type="entry name" value="Dynamin_N"/>
</dbReference>
<proteinExistence type="predicted"/>
<protein>
    <submittedName>
        <fullName evidence="3">Dynamin family protein</fullName>
    </submittedName>
</protein>
<organism evidence="3 4">
    <name type="scientific">Comamonas antarctica</name>
    <dbReference type="NCBI Taxonomy" id="2743470"/>
    <lineage>
        <taxon>Bacteria</taxon>
        <taxon>Pseudomonadati</taxon>
        <taxon>Pseudomonadota</taxon>
        <taxon>Betaproteobacteria</taxon>
        <taxon>Burkholderiales</taxon>
        <taxon>Comamonadaceae</taxon>
        <taxon>Comamonas</taxon>
    </lineage>
</organism>
<evidence type="ECO:0000313" key="4">
    <source>
        <dbReference type="Proteomes" id="UP000509579"/>
    </source>
</evidence>
<name>A0A6N1X3Z7_9BURK</name>
<dbReference type="Gene3D" id="3.40.50.300">
    <property type="entry name" value="P-loop containing nucleotide triphosphate hydrolases"/>
    <property type="match status" value="1"/>
</dbReference>
<dbReference type="KEGG" id="aant:HUK68_15415"/>
<keyword evidence="4" id="KW-1185">Reference proteome</keyword>
<evidence type="ECO:0000259" key="2">
    <source>
        <dbReference type="Pfam" id="PF00350"/>
    </source>
</evidence>
<dbReference type="InterPro" id="IPR051943">
    <property type="entry name" value="TRAFAC_Dynamin-like_GTPase"/>
</dbReference>
<dbReference type="AlphaFoldDB" id="A0A6N1X3Z7"/>
<feature type="coiled-coil region" evidence="1">
    <location>
        <begin position="598"/>
        <end position="635"/>
    </location>
</feature>
<reference evidence="3 4" key="1">
    <citation type="submission" date="2020-06" db="EMBL/GenBank/DDBJ databases">
        <title>Acidovorax antarctica sp. nov., isolated from Corinth ice sheet soil, Antarctic Fields Peninsula.</title>
        <authorList>
            <person name="Xu Q."/>
            <person name="Peng F."/>
        </authorList>
    </citation>
    <scope>NUCLEOTIDE SEQUENCE [LARGE SCALE GENOMIC DNA]</scope>
    <source>
        <strain evidence="3 4">16-35-5</strain>
    </source>
</reference>
<evidence type="ECO:0000313" key="3">
    <source>
        <dbReference type="EMBL" id="QKV54179.1"/>
    </source>
</evidence>
<keyword evidence="1" id="KW-0175">Coiled coil</keyword>
<dbReference type="Pfam" id="PF00350">
    <property type="entry name" value="Dynamin_N"/>
    <property type="match status" value="1"/>
</dbReference>
<accession>A0A6N1X3Z7</accession>
<dbReference type="Proteomes" id="UP000509579">
    <property type="component" value="Chromosome"/>
</dbReference>
<sequence length="655" mass="71525">MATPFNAQFDQHGRWRRNFARRLQQLREWLDGHELLDAAVAERLQRLQAQVQGDKVMVAFVAEFSRGKSELINAVFFAGYGRRLMPAGAGRTTMCPAELAWEPERAPSLRLLPVETRAHASSLAEWRLRPEAWQQLPLDVDDGAQLAAALARIAEVRRVPLAQARAWGFWQDPAQDDAQPVADAQGLVEVPAWRHALINLPHPLLQDGLVILDTPGLNAIGAEPELTVGLLAQAHAVVFLVAADTGVTQSDLAVWRAHLHAGDGAALSRLVVLNKIDTLWDRLSTGQQVHAQIQRQRRAAAETLGLPPERVLPVSAQKGLVAKIGADAALLRASGLMPFEQALSDGIMGQRQGVLRLAVESGVAQLQAEVQRRLTIQRRDLDDQLAELRSLRGKNAGVMASMRARIQQEQAEFDASAARIQALRAVQARMQQTLLQAASGDAIEDGLAPLRAALARRGLKLGARQAYATAFEQLHGTVERWLTEAGELQQMVAASFRALNAEFGFSLQASAAWNVQSLARDVAQIERGYLHYLGLGHALRLAQAGHSQRLTRALAERLTAVFASAGQEVTLWSHAALAQLDAQWAERKRSFTRRIEAVDRIQQAASSLVERIAELDAAERHLTALQQQLAQLCAQLLAPPAPQPAPAAHDPTPVL</sequence>
<feature type="domain" description="Dynamin N-terminal" evidence="2">
    <location>
        <begin position="58"/>
        <end position="254"/>
    </location>
</feature>
<dbReference type="PANTHER" id="PTHR43681">
    <property type="entry name" value="TRANSMEMBRANE GTPASE FZO"/>
    <property type="match status" value="1"/>
</dbReference>